<evidence type="ECO:0000313" key="3">
    <source>
        <dbReference type="EMBL" id="KAH9830865.1"/>
    </source>
</evidence>
<keyword evidence="2" id="KW-0732">Signal</keyword>
<gene>
    <name evidence="3" type="ORF">Tdes44962_MAKER08980</name>
</gene>
<organism evidence="3 4">
    <name type="scientific">Teratosphaeria destructans</name>
    <dbReference type="NCBI Taxonomy" id="418781"/>
    <lineage>
        <taxon>Eukaryota</taxon>
        <taxon>Fungi</taxon>
        <taxon>Dikarya</taxon>
        <taxon>Ascomycota</taxon>
        <taxon>Pezizomycotina</taxon>
        <taxon>Dothideomycetes</taxon>
        <taxon>Dothideomycetidae</taxon>
        <taxon>Mycosphaerellales</taxon>
        <taxon>Teratosphaeriaceae</taxon>
        <taxon>Teratosphaeria</taxon>
    </lineage>
</organism>
<dbReference type="AlphaFoldDB" id="A0A9W7W3I5"/>
<comment type="caution">
    <text evidence="3">The sequence shown here is derived from an EMBL/GenBank/DDBJ whole genome shotgun (WGS) entry which is preliminary data.</text>
</comment>
<reference evidence="3 4" key="2">
    <citation type="journal article" date="2021" name="Curr. Genet.">
        <title>Genetic response to nitrogen starvation in the aggressive Eucalyptus foliar pathogen Teratosphaeria destructans.</title>
        <authorList>
            <person name="Havenga M."/>
            <person name="Wingfield B.D."/>
            <person name="Wingfield M.J."/>
            <person name="Dreyer L.L."/>
            <person name="Roets F."/>
            <person name="Aylward J."/>
        </authorList>
    </citation>
    <scope>NUCLEOTIDE SEQUENCE [LARGE SCALE GENOMIC DNA]</scope>
    <source>
        <strain evidence="3">CMW44962</strain>
    </source>
</reference>
<accession>A0A9W7W3I5</accession>
<protein>
    <submittedName>
        <fullName evidence="3">Uncharacterized protein</fullName>
    </submittedName>
</protein>
<dbReference type="Proteomes" id="UP001138500">
    <property type="component" value="Unassembled WGS sequence"/>
</dbReference>
<feature type="chain" id="PRO_5040915235" evidence="2">
    <location>
        <begin position="22"/>
        <end position="123"/>
    </location>
</feature>
<proteinExistence type="predicted"/>
<dbReference type="EMBL" id="RIBY02001236">
    <property type="protein sequence ID" value="KAH9830865.1"/>
    <property type="molecule type" value="Genomic_DNA"/>
</dbReference>
<feature type="signal peptide" evidence="2">
    <location>
        <begin position="1"/>
        <end position="21"/>
    </location>
</feature>
<evidence type="ECO:0000256" key="1">
    <source>
        <dbReference type="SAM" id="MobiDB-lite"/>
    </source>
</evidence>
<name>A0A9W7W3I5_9PEZI</name>
<evidence type="ECO:0000256" key="2">
    <source>
        <dbReference type="SAM" id="SignalP"/>
    </source>
</evidence>
<feature type="region of interest" description="Disordered" evidence="1">
    <location>
        <begin position="71"/>
        <end position="94"/>
    </location>
</feature>
<reference evidence="3 4" key="1">
    <citation type="journal article" date="2018" name="IMA Fungus">
        <title>IMA Genome-F 10: Nine draft genome sequences of Claviceps purpurea s.lat., including C. arundinis, C. humidiphila, and C. cf. spartinae, pseudomolecules for the pitch canker pathogen Fusarium circinatum, draft genome of Davidsoniella eucalypti, Grosmannia galeiformis, Quambalaria eucalypti, and Teratosphaeria destructans.</title>
        <authorList>
            <person name="Wingfield B.D."/>
            <person name="Liu M."/>
            <person name="Nguyen H.D."/>
            <person name="Lane F.A."/>
            <person name="Morgan S.W."/>
            <person name="De Vos L."/>
            <person name="Wilken P.M."/>
            <person name="Duong T.A."/>
            <person name="Aylward J."/>
            <person name="Coetzee M.P."/>
            <person name="Dadej K."/>
            <person name="De Beer Z.W."/>
            <person name="Findlay W."/>
            <person name="Havenga M."/>
            <person name="Kolarik M."/>
            <person name="Menzies J.G."/>
            <person name="Naidoo K."/>
            <person name="Pochopski O."/>
            <person name="Shoukouhi P."/>
            <person name="Santana Q.C."/>
            <person name="Seifert K.A."/>
            <person name="Soal N."/>
            <person name="Steenkamp E.T."/>
            <person name="Tatham C.T."/>
            <person name="van der Nest M.A."/>
            <person name="Wingfield M.J."/>
        </authorList>
    </citation>
    <scope>NUCLEOTIDE SEQUENCE [LARGE SCALE GENOMIC DNA]</scope>
    <source>
        <strain evidence="3">CMW44962</strain>
    </source>
</reference>
<evidence type="ECO:0000313" key="4">
    <source>
        <dbReference type="Proteomes" id="UP001138500"/>
    </source>
</evidence>
<sequence>MKLTLIIILLTNTLGSTLVAAAPTPSNEISHTHLNALNKYIFDVSTELNELSTEKLQRRSFCKFFQLCGRSDEDASGTQHKRESDGSTELNDVPPKKVKRSFCKFFQLCGRSDENAHEDHNER</sequence>
<keyword evidence="4" id="KW-1185">Reference proteome</keyword>